<feature type="non-terminal residue" evidence="2">
    <location>
        <position position="73"/>
    </location>
</feature>
<keyword evidence="3" id="KW-1185">Reference proteome</keyword>
<name>A0ABN7VWI1_GIGMA</name>
<accession>A0ABN7VWI1</accession>
<proteinExistence type="predicted"/>
<comment type="caution">
    <text evidence="2">The sequence shown here is derived from an EMBL/GenBank/DDBJ whole genome shotgun (WGS) entry which is preliminary data.</text>
</comment>
<evidence type="ECO:0000256" key="1">
    <source>
        <dbReference type="SAM" id="MobiDB-lite"/>
    </source>
</evidence>
<protein>
    <submittedName>
        <fullName evidence="2">12766_t:CDS:1</fullName>
    </submittedName>
</protein>
<organism evidence="2 3">
    <name type="scientific">Gigaspora margarita</name>
    <dbReference type="NCBI Taxonomy" id="4874"/>
    <lineage>
        <taxon>Eukaryota</taxon>
        <taxon>Fungi</taxon>
        <taxon>Fungi incertae sedis</taxon>
        <taxon>Mucoromycota</taxon>
        <taxon>Glomeromycotina</taxon>
        <taxon>Glomeromycetes</taxon>
        <taxon>Diversisporales</taxon>
        <taxon>Gigasporaceae</taxon>
        <taxon>Gigaspora</taxon>
    </lineage>
</organism>
<dbReference type="EMBL" id="CAJVQB010024048">
    <property type="protein sequence ID" value="CAG8803202.1"/>
    <property type="molecule type" value="Genomic_DNA"/>
</dbReference>
<dbReference type="Proteomes" id="UP000789901">
    <property type="component" value="Unassembled WGS sequence"/>
</dbReference>
<feature type="region of interest" description="Disordered" evidence="1">
    <location>
        <begin position="52"/>
        <end position="73"/>
    </location>
</feature>
<evidence type="ECO:0000313" key="3">
    <source>
        <dbReference type="Proteomes" id="UP000789901"/>
    </source>
</evidence>
<evidence type="ECO:0000313" key="2">
    <source>
        <dbReference type="EMBL" id="CAG8803202.1"/>
    </source>
</evidence>
<sequence length="73" mass="8489">MRESNRDNVANVYKSENISKLFHEFSFLDVKFQREPETRIRVYLSSHELLCSSEPQTKPDSLEPDSGSHELCS</sequence>
<reference evidence="2 3" key="1">
    <citation type="submission" date="2021-06" db="EMBL/GenBank/DDBJ databases">
        <authorList>
            <person name="Kallberg Y."/>
            <person name="Tangrot J."/>
            <person name="Rosling A."/>
        </authorList>
    </citation>
    <scope>NUCLEOTIDE SEQUENCE [LARGE SCALE GENOMIC DNA]</scope>
    <source>
        <strain evidence="2 3">120-4 pot B 10/14</strain>
    </source>
</reference>
<gene>
    <name evidence="2" type="ORF">GMARGA_LOCUS23596</name>
</gene>